<evidence type="ECO:0000256" key="4">
    <source>
        <dbReference type="ARBA" id="ARBA00022763"/>
    </source>
</evidence>
<dbReference type="PROSITE" id="PS51068">
    <property type="entry name" value="FPG_CAT"/>
    <property type="match status" value="1"/>
</dbReference>
<sequence length="249" mass="28464">MPEGPQIIFLKEQAEQFTGQLVLEPTGNAKDIPLNEIAGQALTAIKTHGKALFFCFPHVTIRIHLMLFGKYAINGKLNRELRLGLAFETGEINFYACDCRLIRGSLDELYDWSTDVMHVSFDPDKALEKLYSKPNRLICDGLLDQDILAGVGNGIKNEVLFRRQVHPESIVGEIPELELRKLLAACVAFCFEYLDWKREGAEVQHWQVYRQKQCPRDRIPLRKEKIGKTGRSCYFCDKCQKLYIPDSIG</sequence>
<reference evidence="17" key="1">
    <citation type="submission" date="2018-08" db="EMBL/GenBank/DDBJ databases">
        <authorList>
            <person name="Liu Z.-W."/>
            <person name="Du Z.-J."/>
        </authorList>
    </citation>
    <scope>NUCLEOTIDE SEQUENCE [LARGE SCALE GENOMIC DNA]</scope>
    <source>
        <strain evidence="17">H4X</strain>
    </source>
</reference>
<keyword evidence="5 13" id="KW-0863">Zinc-finger</keyword>
<accession>A0A3D8LGL9</accession>
<organism evidence="16 17">
    <name type="scientific">Pontibacter diazotrophicus</name>
    <dbReference type="NCBI Taxonomy" id="1400979"/>
    <lineage>
        <taxon>Bacteria</taxon>
        <taxon>Pseudomonadati</taxon>
        <taxon>Bacteroidota</taxon>
        <taxon>Cytophagia</taxon>
        <taxon>Cytophagales</taxon>
        <taxon>Hymenobacteraceae</taxon>
        <taxon>Pontibacter</taxon>
    </lineage>
</organism>
<comment type="similarity">
    <text evidence="2">Belongs to the FPG family.</text>
</comment>
<keyword evidence="8" id="KW-0238">DNA-binding</keyword>
<dbReference type="PROSITE" id="PS51066">
    <property type="entry name" value="ZF_FPG_2"/>
    <property type="match status" value="1"/>
</dbReference>
<keyword evidence="16" id="KW-0540">Nuclease</keyword>
<dbReference type="GO" id="GO:0008534">
    <property type="term" value="F:oxidized purine nucleobase lesion DNA N-glycosylase activity"/>
    <property type="evidence" value="ECO:0007669"/>
    <property type="project" value="UniProtKB-EC"/>
</dbReference>
<dbReference type="GO" id="GO:0006284">
    <property type="term" value="P:base-excision repair"/>
    <property type="evidence" value="ECO:0007669"/>
    <property type="project" value="InterPro"/>
</dbReference>
<name>A0A3D8LGL9_9BACT</name>
<evidence type="ECO:0000256" key="11">
    <source>
        <dbReference type="ARBA" id="ARBA00023268"/>
    </source>
</evidence>
<evidence type="ECO:0000259" key="14">
    <source>
        <dbReference type="PROSITE" id="PS51066"/>
    </source>
</evidence>
<comment type="caution">
    <text evidence="16">The sequence shown here is derived from an EMBL/GenBank/DDBJ whole genome shotgun (WGS) entry which is preliminary data.</text>
</comment>
<keyword evidence="3" id="KW-0479">Metal-binding</keyword>
<evidence type="ECO:0000256" key="3">
    <source>
        <dbReference type="ARBA" id="ARBA00022723"/>
    </source>
</evidence>
<keyword evidence="12" id="KW-0326">Glycosidase</keyword>
<keyword evidence="17" id="KW-1185">Reference proteome</keyword>
<evidence type="ECO:0000256" key="2">
    <source>
        <dbReference type="ARBA" id="ARBA00009409"/>
    </source>
</evidence>
<evidence type="ECO:0000256" key="7">
    <source>
        <dbReference type="ARBA" id="ARBA00022833"/>
    </source>
</evidence>
<dbReference type="InterPro" id="IPR015886">
    <property type="entry name" value="H2TH_FPG"/>
</dbReference>
<keyword evidence="11" id="KW-0511">Multifunctional enzyme</keyword>
<feature type="domain" description="Formamidopyrimidine-DNA glycosylase catalytic" evidence="15">
    <location>
        <begin position="2"/>
        <end position="90"/>
    </location>
</feature>
<proteinExistence type="inferred from homology"/>
<dbReference type="SUPFAM" id="SSF81624">
    <property type="entry name" value="N-terminal domain of MutM-like DNA repair proteins"/>
    <property type="match status" value="1"/>
</dbReference>
<evidence type="ECO:0000256" key="1">
    <source>
        <dbReference type="ARBA" id="ARBA00001668"/>
    </source>
</evidence>
<dbReference type="EMBL" id="QRGR01000004">
    <property type="protein sequence ID" value="RDV16560.1"/>
    <property type="molecule type" value="Genomic_DNA"/>
</dbReference>
<dbReference type="RefSeq" id="WP_115564420.1">
    <property type="nucleotide sequence ID" value="NZ_QRGR01000004.1"/>
</dbReference>
<evidence type="ECO:0000313" key="17">
    <source>
        <dbReference type="Proteomes" id="UP000256708"/>
    </source>
</evidence>
<dbReference type="SUPFAM" id="SSF46946">
    <property type="entry name" value="S13-like H2TH domain"/>
    <property type="match status" value="1"/>
</dbReference>
<dbReference type="Gene3D" id="1.10.8.50">
    <property type="match status" value="1"/>
</dbReference>
<gene>
    <name evidence="16" type="ORF">DXT99_05040</name>
</gene>
<evidence type="ECO:0000313" key="16">
    <source>
        <dbReference type="EMBL" id="RDV16560.1"/>
    </source>
</evidence>
<dbReference type="AlphaFoldDB" id="A0A3D8LGL9"/>
<evidence type="ECO:0000256" key="10">
    <source>
        <dbReference type="ARBA" id="ARBA00023239"/>
    </source>
</evidence>
<keyword evidence="9" id="KW-0234">DNA repair</keyword>
<dbReference type="OrthoDB" id="9800855at2"/>
<dbReference type="PANTHER" id="PTHR22993">
    <property type="entry name" value="FORMAMIDOPYRIMIDINE-DNA GLYCOSYLASE"/>
    <property type="match status" value="1"/>
</dbReference>
<dbReference type="GO" id="GO:0008270">
    <property type="term" value="F:zinc ion binding"/>
    <property type="evidence" value="ECO:0007669"/>
    <property type="project" value="UniProtKB-KW"/>
</dbReference>
<keyword evidence="7" id="KW-0862">Zinc</keyword>
<dbReference type="GO" id="GO:0003906">
    <property type="term" value="F:DNA-(apurinic or apyrimidinic site) endonuclease activity"/>
    <property type="evidence" value="ECO:0007669"/>
    <property type="project" value="InterPro"/>
</dbReference>
<dbReference type="InterPro" id="IPR000214">
    <property type="entry name" value="Znf_DNA_glyclase/AP_lyase"/>
</dbReference>
<protein>
    <submittedName>
        <fullName evidence="16">Endonuclease</fullName>
    </submittedName>
</protein>
<evidence type="ECO:0000256" key="9">
    <source>
        <dbReference type="ARBA" id="ARBA00023204"/>
    </source>
</evidence>
<dbReference type="SMART" id="SM00898">
    <property type="entry name" value="Fapy_DNA_glyco"/>
    <property type="match status" value="1"/>
</dbReference>
<dbReference type="InterPro" id="IPR010979">
    <property type="entry name" value="Ribosomal_uS13-like_H2TH"/>
</dbReference>
<dbReference type="Gene3D" id="3.20.190.10">
    <property type="entry name" value="MutM-like, N-terminal"/>
    <property type="match status" value="1"/>
</dbReference>
<evidence type="ECO:0000256" key="5">
    <source>
        <dbReference type="ARBA" id="ARBA00022771"/>
    </source>
</evidence>
<keyword evidence="16" id="KW-0255">Endonuclease</keyword>
<dbReference type="GO" id="GO:0016829">
    <property type="term" value="F:lyase activity"/>
    <property type="evidence" value="ECO:0007669"/>
    <property type="project" value="UniProtKB-KW"/>
</dbReference>
<keyword evidence="6" id="KW-0378">Hydrolase</keyword>
<evidence type="ECO:0000259" key="15">
    <source>
        <dbReference type="PROSITE" id="PS51068"/>
    </source>
</evidence>
<feature type="domain" description="FPG-type" evidence="14">
    <location>
        <begin position="207"/>
        <end position="241"/>
    </location>
</feature>
<evidence type="ECO:0000256" key="6">
    <source>
        <dbReference type="ARBA" id="ARBA00022801"/>
    </source>
</evidence>
<dbReference type="InterPro" id="IPR012319">
    <property type="entry name" value="FPG_cat"/>
</dbReference>
<dbReference type="PANTHER" id="PTHR22993:SF9">
    <property type="entry name" value="FORMAMIDOPYRIMIDINE-DNA GLYCOSYLASE"/>
    <property type="match status" value="1"/>
</dbReference>
<dbReference type="SMART" id="SM01232">
    <property type="entry name" value="H2TH"/>
    <property type="match status" value="1"/>
</dbReference>
<dbReference type="InterPro" id="IPR035937">
    <property type="entry name" value="FPG_N"/>
</dbReference>
<evidence type="ECO:0000256" key="12">
    <source>
        <dbReference type="ARBA" id="ARBA00023295"/>
    </source>
</evidence>
<keyword evidence="4" id="KW-0227">DNA damage</keyword>
<evidence type="ECO:0000256" key="8">
    <source>
        <dbReference type="ARBA" id="ARBA00023125"/>
    </source>
</evidence>
<dbReference type="Proteomes" id="UP000256708">
    <property type="component" value="Unassembled WGS sequence"/>
</dbReference>
<keyword evidence="10" id="KW-0456">Lyase</keyword>
<dbReference type="GO" id="GO:0003684">
    <property type="term" value="F:damaged DNA binding"/>
    <property type="evidence" value="ECO:0007669"/>
    <property type="project" value="InterPro"/>
</dbReference>
<dbReference type="Pfam" id="PF06831">
    <property type="entry name" value="H2TH"/>
    <property type="match status" value="1"/>
</dbReference>
<evidence type="ECO:0000256" key="13">
    <source>
        <dbReference type="PROSITE-ProRule" id="PRU00391"/>
    </source>
</evidence>
<comment type="catalytic activity">
    <reaction evidence="1">
        <text>Hydrolysis of DNA containing ring-opened 7-methylguanine residues, releasing 2,6-diamino-4-hydroxy-5-(N-methyl)formamidopyrimidine.</text>
        <dbReference type="EC" id="3.2.2.23"/>
    </reaction>
</comment>